<keyword evidence="2" id="KW-1185">Reference proteome</keyword>
<organism evidence="1 2">
    <name type="scientific">Maridesulfovibrio salexigens (strain ATCC 14822 / DSM 2638 / NCIMB 8403 / VKM B-1763)</name>
    <name type="common">Desulfovibrio salexigens</name>
    <dbReference type="NCBI Taxonomy" id="526222"/>
    <lineage>
        <taxon>Bacteria</taxon>
        <taxon>Pseudomonadati</taxon>
        <taxon>Thermodesulfobacteriota</taxon>
        <taxon>Desulfovibrionia</taxon>
        <taxon>Desulfovibrionales</taxon>
        <taxon>Desulfovibrionaceae</taxon>
        <taxon>Maridesulfovibrio</taxon>
    </lineage>
</organism>
<evidence type="ECO:0000313" key="1">
    <source>
        <dbReference type="EMBL" id="ACS81800.1"/>
    </source>
</evidence>
<sequence length="89" mass="10032">MAMTGAQIRKKVMDLYPEIEKFNLNVSAEYNADKEAWIVTLENGSSSMFTHMDSTHASSCIDKHNCIYFSNQMMGFIDNYCTESGACTI</sequence>
<gene>
    <name evidence="1" type="ordered locus">Desal_3755</name>
</gene>
<dbReference type="KEGG" id="dsa:Desal_3755"/>
<dbReference type="RefSeq" id="WP_015853616.1">
    <property type="nucleotide sequence ID" value="NC_012881.1"/>
</dbReference>
<dbReference type="EMBL" id="CP001649">
    <property type="protein sequence ID" value="ACS81800.1"/>
    <property type="molecule type" value="Genomic_DNA"/>
</dbReference>
<dbReference type="STRING" id="526222.Desal_3755"/>
<protein>
    <submittedName>
        <fullName evidence="1">Uncharacterized protein</fullName>
    </submittedName>
</protein>
<dbReference type="HOGENOM" id="CLU_188982_0_0_7"/>
<dbReference type="AlphaFoldDB" id="C6BU91"/>
<dbReference type="OrthoDB" id="5432324at2"/>
<name>C6BU91_MARSD</name>
<reference evidence="1 2" key="1">
    <citation type="submission" date="2009-06" db="EMBL/GenBank/DDBJ databases">
        <title>Complete sequence of Desulfovibrio salexigens DSM 2638.</title>
        <authorList>
            <consortium name="US DOE Joint Genome Institute"/>
            <person name="Lucas S."/>
            <person name="Copeland A."/>
            <person name="Lapidus A."/>
            <person name="Glavina del Rio T."/>
            <person name="Tice H."/>
            <person name="Bruce D."/>
            <person name="Goodwin L."/>
            <person name="Pitluck S."/>
            <person name="Munk A.C."/>
            <person name="Brettin T."/>
            <person name="Detter J.C."/>
            <person name="Han C."/>
            <person name="Tapia R."/>
            <person name="Larimer F."/>
            <person name="Land M."/>
            <person name="Hauser L."/>
            <person name="Kyrpides N."/>
            <person name="Anderson I."/>
            <person name="Wall J.D."/>
            <person name="Arkin A.P."/>
            <person name="Dehal P."/>
            <person name="Chivian D."/>
            <person name="Giles B."/>
            <person name="Hazen T.C."/>
        </authorList>
    </citation>
    <scope>NUCLEOTIDE SEQUENCE [LARGE SCALE GENOMIC DNA]</scope>
    <source>
        <strain evidence="2">ATCC 14822 / DSM 2638 / NCIMB 8403 / VKM B-1763</strain>
    </source>
</reference>
<proteinExistence type="predicted"/>
<dbReference type="Proteomes" id="UP000002601">
    <property type="component" value="Chromosome"/>
</dbReference>
<evidence type="ECO:0000313" key="2">
    <source>
        <dbReference type="Proteomes" id="UP000002601"/>
    </source>
</evidence>
<dbReference type="eggNOG" id="COG2920">
    <property type="taxonomic scope" value="Bacteria"/>
</dbReference>
<accession>C6BU91</accession>